<proteinExistence type="predicted"/>
<dbReference type="EMBL" id="CAKLCB010000309">
    <property type="protein sequence ID" value="CAH0519691.1"/>
    <property type="molecule type" value="Genomic_DNA"/>
</dbReference>
<evidence type="ECO:0000313" key="7">
    <source>
        <dbReference type="EMBL" id="CAH0519691.1"/>
    </source>
</evidence>
<reference evidence="7 8" key="1">
    <citation type="submission" date="2021-11" db="EMBL/GenBank/DDBJ databases">
        <authorList>
            <person name="Islam A."/>
            <person name="Islam S."/>
            <person name="Flora M.S."/>
            <person name="Rahman M."/>
            <person name="Ziaur R.M."/>
            <person name="Epstein J.H."/>
            <person name="Hassan M."/>
            <person name="Klassen M."/>
            <person name="Woodard K."/>
            <person name="Webb A."/>
            <person name="Webby R.J."/>
            <person name="El Zowalaty M.E."/>
        </authorList>
    </citation>
    <scope>NUCLEOTIDE SEQUENCE [LARGE SCALE GENOMIC DNA]</scope>
    <source>
        <strain evidence="7">Pbs1</strain>
    </source>
</reference>
<keyword evidence="3" id="KW-0862">Zinc</keyword>
<evidence type="ECO:0000256" key="4">
    <source>
        <dbReference type="PROSITE-ProRule" id="PRU00091"/>
    </source>
</evidence>
<evidence type="ECO:0000313" key="8">
    <source>
        <dbReference type="Proteomes" id="UP001158986"/>
    </source>
</evidence>
<evidence type="ECO:0000256" key="1">
    <source>
        <dbReference type="ARBA" id="ARBA00022723"/>
    </source>
</evidence>
<dbReference type="InterPro" id="IPR013083">
    <property type="entry name" value="Znf_RING/FYVE/PHD"/>
</dbReference>
<accession>A0ABN8D5I7</accession>
<dbReference type="PANTHER" id="PTHR43102:SF2">
    <property type="entry name" value="GAF DOMAIN-CONTAINING PROTEIN"/>
    <property type="match status" value="1"/>
</dbReference>
<dbReference type="CDD" id="cd00065">
    <property type="entry name" value="FYVE_like_SF"/>
    <property type="match status" value="1"/>
</dbReference>
<feature type="region of interest" description="Disordered" evidence="5">
    <location>
        <begin position="720"/>
        <end position="740"/>
    </location>
</feature>
<keyword evidence="1" id="KW-0479">Metal-binding</keyword>
<dbReference type="Pfam" id="PF01363">
    <property type="entry name" value="FYVE"/>
    <property type="match status" value="1"/>
</dbReference>
<feature type="domain" description="FYVE-type" evidence="6">
    <location>
        <begin position="555"/>
        <end position="615"/>
    </location>
</feature>
<feature type="compositionally biased region" description="Low complexity" evidence="5">
    <location>
        <begin position="444"/>
        <end position="458"/>
    </location>
</feature>
<dbReference type="InterPro" id="IPR017455">
    <property type="entry name" value="Znf_FYVE-rel"/>
</dbReference>
<dbReference type="SMART" id="SM00064">
    <property type="entry name" value="FYVE"/>
    <property type="match status" value="1"/>
</dbReference>
<dbReference type="InterPro" id="IPR000306">
    <property type="entry name" value="Znf_FYVE"/>
</dbReference>
<evidence type="ECO:0000256" key="3">
    <source>
        <dbReference type="ARBA" id="ARBA00022833"/>
    </source>
</evidence>
<organism evidence="7 8">
    <name type="scientific">Peronospora belbahrii</name>
    <dbReference type="NCBI Taxonomy" id="622444"/>
    <lineage>
        <taxon>Eukaryota</taxon>
        <taxon>Sar</taxon>
        <taxon>Stramenopiles</taxon>
        <taxon>Oomycota</taxon>
        <taxon>Peronosporomycetes</taxon>
        <taxon>Peronosporales</taxon>
        <taxon>Peronosporaceae</taxon>
        <taxon>Peronospora</taxon>
    </lineage>
</organism>
<feature type="region of interest" description="Disordered" evidence="5">
    <location>
        <begin position="444"/>
        <end position="468"/>
    </location>
</feature>
<name>A0ABN8D5I7_9STRA</name>
<protein>
    <recommendedName>
        <fullName evidence="6">FYVE-type domain-containing protein</fullName>
    </recommendedName>
</protein>
<dbReference type="Proteomes" id="UP001158986">
    <property type="component" value="Unassembled WGS sequence"/>
</dbReference>
<keyword evidence="8" id="KW-1185">Reference proteome</keyword>
<dbReference type="PANTHER" id="PTHR43102">
    <property type="entry name" value="SLR1143 PROTEIN"/>
    <property type="match status" value="1"/>
</dbReference>
<evidence type="ECO:0000259" key="6">
    <source>
        <dbReference type="PROSITE" id="PS50178"/>
    </source>
</evidence>
<dbReference type="InterPro" id="IPR011011">
    <property type="entry name" value="Znf_FYVE_PHD"/>
</dbReference>
<evidence type="ECO:0000256" key="2">
    <source>
        <dbReference type="ARBA" id="ARBA00022771"/>
    </source>
</evidence>
<gene>
    <name evidence="7" type="ORF">PBS001_LOCUS6210</name>
</gene>
<sequence length="770" mass="87651">MAEASPLWKPAPWLEPDQVLATYVPSVRVVLTPTCAQKKRRVHRSSPNMPRNCSRRWKEDAQMTLSRAPSAHELIQSNERQVIYKISAQQEQEQVWTARQRFVPDSEDEEIIPPTATSSSSANTLQFITTPPKLVTSKSEGQASLLPSRRKQMIQKQHSQPTRSITQASRHVYGQRTESLVYTQDTYVTTNEKIVRRCFEELEHNRSCGVLTSSSSHVPSEAAAMALEQGILSSTTYSSSRMMMDEILVSVAQRAKKQLEAASKRQMMEGKWKRIARNKLECQSFESVSKTKDQYSVMVRMDLPCSLREIMSVFSTDNSTEFHRSMEAIFGDQYVYGVNIRTADCASSVGEGDFAMSSRPQARRASVPATWHGYDGPINHYVSPLRSTKLNVNAVSLMQKHHLVWKQRNMTFMDYLEEDIVTKSVTRVIKTMDMQHENLEYSSITMSSPTAASSSQESHSQHHNQHGMNLHQELKGILAGYIIQEDSSEKLTRFFFYATHHHRPSGRHGQTRMPRSAVQLLRAMVNKVCLLETVVLRRRLGYYPLYRLPTCSDEAAMASYCAACYVPFKMLRKKHFCRLCGHYTCRKCSDMQEVEKDVGLVEKHRVCVSCMRRVSYYVFSMCAFPSKIASNVSGNSWTSMQFKQPTESNVEDDDVDPPIMDDLASNDSELVEVHSNQSGVFAGFVSDFLYGKDKKEDLNCQQEHDPADHRRQHITAKRRQRLQLSINDPNPWTPGPLLDGQNTPKESICILDSFCVSHPLTSPRSRDLPL</sequence>
<dbReference type="PROSITE" id="PS50178">
    <property type="entry name" value="ZF_FYVE"/>
    <property type="match status" value="1"/>
</dbReference>
<evidence type="ECO:0000256" key="5">
    <source>
        <dbReference type="SAM" id="MobiDB-lite"/>
    </source>
</evidence>
<comment type="caution">
    <text evidence="7">The sequence shown here is derived from an EMBL/GenBank/DDBJ whole genome shotgun (WGS) entry which is preliminary data.</text>
</comment>
<dbReference type="SUPFAM" id="SSF57903">
    <property type="entry name" value="FYVE/PHD zinc finger"/>
    <property type="match status" value="1"/>
</dbReference>
<dbReference type="Gene3D" id="3.30.40.10">
    <property type="entry name" value="Zinc/RING finger domain, C3HC4 (zinc finger)"/>
    <property type="match status" value="1"/>
</dbReference>
<keyword evidence="2 4" id="KW-0863">Zinc-finger</keyword>